<evidence type="ECO:0000256" key="3">
    <source>
        <dbReference type="ARBA" id="ARBA00022475"/>
    </source>
</evidence>
<name>A0A557XZF1_9MYCO</name>
<dbReference type="AlphaFoldDB" id="A0A557XZF1"/>
<keyword evidence="10" id="KW-1185">Reference proteome</keyword>
<dbReference type="Gene3D" id="3.30.240.20">
    <property type="entry name" value="bsu07140 like domains"/>
    <property type="match status" value="1"/>
</dbReference>
<keyword evidence="5 7" id="KW-1133">Transmembrane helix</keyword>
<evidence type="ECO:0000313" key="9">
    <source>
        <dbReference type="EMBL" id="TVS91629.1"/>
    </source>
</evidence>
<dbReference type="GO" id="GO:0005886">
    <property type="term" value="C:plasma membrane"/>
    <property type="evidence" value="ECO:0007669"/>
    <property type="project" value="UniProtKB-SubCell"/>
</dbReference>
<accession>A0A557XZF1</accession>
<gene>
    <name evidence="9" type="ORF">FPZ47_04110</name>
</gene>
<keyword evidence="6 7" id="KW-0472">Membrane</keyword>
<evidence type="ECO:0000256" key="1">
    <source>
        <dbReference type="ARBA" id="ARBA00004651"/>
    </source>
</evidence>
<evidence type="ECO:0000256" key="7">
    <source>
        <dbReference type="SAM" id="Phobius"/>
    </source>
</evidence>
<evidence type="ECO:0000313" key="10">
    <source>
        <dbReference type="Proteomes" id="UP000320513"/>
    </source>
</evidence>
<dbReference type="PANTHER" id="PTHR34582">
    <property type="entry name" value="UPF0702 TRANSMEMBRANE PROTEIN YCAP"/>
    <property type="match status" value="1"/>
</dbReference>
<keyword evidence="4 7" id="KW-0812">Transmembrane</keyword>
<comment type="caution">
    <text evidence="9">The sequence shown here is derived from an EMBL/GenBank/DDBJ whole genome shotgun (WGS) entry which is preliminary data.</text>
</comment>
<comment type="similarity">
    <text evidence="2">Belongs to the UPF0702 family.</text>
</comment>
<proteinExistence type="inferred from homology"/>
<dbReference type="Pfam" id="PF04239">
    <property type="entry name" value="DUF421"/>
    <property type="match status" value="1"/>
</dbReference>
<feature type="domain" description="YetF C-terminal" evidence="8">
    <location>
        <begin position="95"/>
        <end position="153"/>
    </location>
</feature>
<dbReference type="RefSeq" id="WP_144947559.1">
    <property type="nucleotide sequence ID" value="NZ_VMQU01000010.1"/>
</dbReference>
<organism evidence="9 10">
    <name type="scientific">Mycobacterium helveticum</name>
    <dbReference type="NCBI Taxonomy" id="2592811"/>
    <lineage>
        <taxon>Bacteria</taxon>
        <taxon>Bacillati</taxon>
        <taxon>Actinomycetota</taxon>
        <taxon>Actinomycetes</taxon>
        <taxon>Mycobacteriales</taxon>
        <taxon>Mycobacteriaceae</taxon>
        <taxon>Mycobacterium</taxon>
    </lineage>
</organism>
<comment type="subcellular location">
    <subcellularLocation>
        <location evidence="1">Cell membrane</location>
        <topology evidence="1">Multi-pass membrane protein</topology>
    </subcellularLocation>
</comment>
<dbReference type="InterPro" id="IPR007353">
    <property type="entry name" value="DUF421"/>
</dbReference>
<feature type="transmembrane region" description="Helical" evidence="7">
    <location>
        <begin position="70"/>
        <end position="88"/>
    </location>
</feature>
<reference evidence="9 10" key="1">
    <citation type="submission" date="2019-07" db="EMBL/GenBank/DDBJ databases">
        <title>New Mycobacterium species.</title>
        <authorList>
            <person name="Tortoli E."/>
            <person name="Ghielmetti G."/>
            <person name="Friedel U."/>
            <person name="Trovato A."/>
        </authorList>
    </citation>
    <scope>NUCLEOTIDE SEQUENCE [LARGE SCALE GENOMIC DNA]</scope>
    <source>
        <strain evidence="9 10">16-83</strain>
    </source>
</reference>
<dbReference type="OrthoDB" id="8617494at2"/>
<evidence type="ECO:0000256" key="2">
    <source>
        <dbReference type="ARBA" id="ARBA00006448"/>
    </source>
</evidence>
<evidence type="ECO:0000256" key="4">
    <source>
        <dbReference type="ARBA" id="ARBA00022692"/>
    </source>
</evidence>
<evidence type="ECO:0000259" key="8">
    <source>
        <dbReference type="Pfam" id="PF04239"/>
    </source>
</evidence>
<dbReference type="PANTHER" id="PTHR34582:SF6">
    <property type="entry name" value="UPF0702 TRANSMEMBRANE PROTEIN YCAP"/>
    <property type="match status" value="1"/>
</dbReference>
<sequence length="173" mass="18719">MSGLLLELYDGWRPALYAAVKAAALFATAAAAFRLTLRRTISELTPFDWITGVAVGAVIGRTATAAGTSWITGAAALLTLIAAHDVVARLRFVPRIRRLVDPPVRVLIRDGQPQLENLRRCRITRSDLDAILREHGHQSPADISLALWESRGVVWLRAAARPAGETGRNAPAP</sequence>
<protein>
    <submittedName>
        <fullName evidence="9">DUF421 domain-containing protein</fullName>
    </submittedName>
</protein>
<feature type="transmembrane region" description="Helical" evidence="7">
    <location>
        <begin position="15"/>
        <end position="35"/>
    </location>
</feature>
<evidence type="ECO:0000256" key="6">
    <source>
        <dbReference type="ARBA" id="ARBA00023136"/>
    </source>
</evidence>
<keyword evidence="3" id="KW-1003">Cell membrane</keyword>
<dbReference type="EMBL" id="VMQU01000010">
    <property type="protein sequence ID" value="TVS91629.1"/>
    <property type="molecule type" value="Genomic_DNA"/>
</dbReference>
<dbReference type="Proteomes" id="UP000320513">
    <property type="component" value="Unassembled WGS sequence"/>
</dbReference>
<dbReference type="InterPro" id="IPR023090">
    <property type="entry name" value="UPF0702_alpha/beta_dom_sf"/>
</dbReference>
<evidence type="ECO:0000256" key="5">
    <source>
        <dbReference type="ARBA" id="ARBA00022989"/>
    </source>
</evidence>